<organism evidence="1 2">
    <name type="scientific">Owenia fusiformis</name>
    <name type="common">Polychaete worm</name>
    <dbReference type="NCBI Taxonomy" id="6347"/>
    <lineage>
        <taxon>Eukaryota</taxon>
        <taxon>Metazoa</taxon>
        <taxon>Spiralia</taxon>
        <taxon>Lophotrochozoa</taxon>
        <taxon>Annelida</taxon>
        <taxon>Polychaeta</taxon>
        <taxon>Sedentaria</taxon>
        <taxon>Canalipalpata</taxon>
        <taxon>Sabellida</taxon>
        <taxon>Oweniida</taxon>
        <taxon>Oweniidae</taxon>
        <taxon>Owenia</taxon>
    </lineage>
</organism>
<name>A0A8J1T4B9_OWEFU</name>
<keyword evidence="2" id="KW-1185">Reference proteome</keyword>
<evidence type="ECO:0000313" key="1">
    <source>
        <dbReference type="EMBL" id="CAH1785111.1"/>
    </source>
</evidence>
<dbReference type="AlphaFoldDB" id="A0A8J1T4B9"/>
<evidence type="ECO:0000313" key="2">
    <source>
        <dbReference type="Proteomes" id="UP000749559"/>
    </source>
</evidence>
<comment type="caution">
    <text evidence="1">The sequence shown here is derived from an EMBL/GenBank/DDBJ whole genome shotgun (WGS) entry which is preliminary data.</text>
</comment>
<sequence>MRFIIACSVLLVAVRGSDGMSQRQIMQCAMTAMAPKVQQHCQQELTSNPVFLQLLQSGKPTCEVMIEATDMSYNCISAQIKSKPKCNDPAIDPVLKEGRVIAMDMIKSIYCAGTATENSVKRSMDDLEAAHIAEIAVNTVATNI</sequence>
<proteinExistence type="predicted"/>
<reference evidence="1" key="1">
    <citation type="submission" date="2022-03" db="EMBL/GenBank/DDBJ databases">
        <authorList>
            <person name="Martin C."/>
        </authorList>
    </citation>
    <scope>NUCLEOTIDE SEQUENCE</scope>
</reference>
<dbReference type="EMBL" id="CAIIXF020000005">
    <property type="protein sequence ID" value="CAH1785111.1"/>
    <property type="molecule type" value="Genomic_DNA"/>
</dbReference>
<accession>A0A8J1T4B9</accession>
<protein>
    <submittedName>
        <fullName evidence="1">Uncharacterized protein</fullName>
    </submittedName>
</protein>
<gene>
    <name evidence="1" type="ORF">OFUS_LOCUS11215</name>
</gene>
<dbReference type="Proteomes" id="UP000749559">
    <property type="component" value="Unassembled WGS sequence"/>
</dbReference>